<name>A0ABY7TH89_9SPHN</name>
<organism evidence="10 11">
    <name type="scientific">Sphingomonas naphthae</name>
    <dbReference type="NCBI Taxonomy" id="1813468"/>
    <lineage>
        <taxon>Bacteria</taxon>
        <taxon>Pseudomonadati</taxon>
        <taxon>Pseudomonadota</taxon>
        <taxon>Alphaproteobacteria</taxon>
        <taxon>Sphingomonadales</taxon>
        <taxon>Sphingomonadaceae</taxon>
        <taxon>Sphingomonas</taxon>
    </lineage>
</organism>
<keyword evidence="4 7" id="KW-0812">Transmembrane</keyword>
<evidence type="ECO:0000256" key="3">
    <source>
        <dbReference type="ARBA" id="ARBA00022475"/>
    </source>
</evidence>
<keyword evidence="7" id="KW-0997">Cell inner membrane</keyword>
<feature type="transmembrane region" description="Helical" evidence="7">
    <location>
        <begin position="57"/>
        <end position="83"/>
    </location>
</feature>
<keyword evidence="5 7" id="KW-1133">Transmembrane helix</keyword>
<keyword evidence="11" id="KW-1185">Reference proteome</keyword>
<reference evidence="10 11" key="1">
    <citation type="submission" date="2023-02" db="EMBL/GenBank/DDBJ databases">
        <title>Genome sequence of Sphingomonas naphthae.</title>
        <authorList>
            <person name="Kim S."/>
            <person name="Heo J."/>
            <person name="Kwon S.-W."/>
        </authorList>
    </citation>
    <scope>NUCLEOTIDE SEQUENCE [LARGE SCALE GENOMIC DNA]</scope>
    <source>
        <strain evidence="10 11">KACC 18716</strain>
    </source>
</reference>
<dbReference type="EMBL" id="CP117411">
    <property type="protein sequence ID" value="WCT72418.1"/>
    <property type="molecule type" value="Genomic_DNA"/>
</dbReference>
<evidence type="ECO:0000256" key="4">
    <source>
        <dbReference type="ARBA" id="ARBA00022692"/>
    </source>
</evidence>
<feature type="transmembrane region" description="Helical" evidence="7">
    <location>
        <begin position="147"/>
        <end position="168"/>
    </location>
</feature>
<protein>
    <recommendedName>
        <fullName evidence="7">TRAP transporter small permease protein</fullName>
    </recommendedName>
</protein>
<comment type="similarity">
    <text evidence="7">Belongs to the TRAP transporter small permease family.</text>
</comment>
<keyword evidence="2 7" id="KW-0813">Transport</keyword>
<feature type="domain" description="Tripartite ATP-independent periplasmic transporters DctQ component" evidence="9">
    <location>
        <begin position="48"/>
        <end position="168"/>
    </location>
</feature>
<comment type="subunit">
    <text evidence="7">The complex comprises the extracytoplasmic solute receptor protein and the two transmembrane proteins.</text>
</comment>
<comment type="subcellular location">
    <subcellularLocation>
        <location evidence="7">Cell inner membrane</location>
        <topology evidence="7">Multi-pass membrane protein</topology>
    </subcellularLocation>
    <subcellularLocation>
        <location evidence="1">Cell membrane</location>
        <topology evidence="1">Multi-pass membrane protein</topology>
    </subcellularLocation>
</comment>
<evidence type="ECO:0000256" key="2">
    <source>
        <dbReference type="ARBA" id="ARBA00022448"/>
    </source>
</evidence>
<dbReference type="InterPro" id="IPR055348">
    <property type="entry name" value="DctQ"/>
</dbReference>
<evidence type="ECO:0000256" key="8">
    <source>
        <dbReference type="SAM" id="MobiDB-lite"/>
    </source>
</evidence>
<comment type="function">
    <text evidence="7">Part of the tripartite ATP-independent periplasmic (TRAP) transport system.</text>
</comment>
<accession>A0ABY7TH89</accession>
<evidence type="ECO:0000256" key="1">
    <source>
        <dbReference type="ARBA" id="ARBA00004651"/>
    </source>
</evidence>
<evidence type="ECO:0000313" key="11">
    <source>
        <dbReference type="Proteomes" id="UP001220395"/>
    </source>
</evidence>
<feature type="transmembrane region" description="Helical" evidence="7">
    <location>
        <begin position="30"/>
        <end position="51"/>
    </location>
</feature>
<evidence type="ECO:0000259" key="9">
    <source>
        <dbReference type="Pfam" id="PF04290"/>
    </source>
</evidence>
<evidence type="ECO:0000313" key="10">
    <source>
        <dbReference type="EMBL" id="WCT72418.1"/>
    </source>
</evidence>
<evidence type="ECO:0000256" key="6">
    <source>
        <dbReference type="ARBA" id="ARBA00023136"/>
    </source>
</evidence>
<dbReference type="RefSeq" id="WP_273686379.1">
    <property type="nucleotide sequence ID" value="NZ_CP117411.1"/>
</dbReference>
<evidence type="ECO:0000256" key="7">
    <source>
        <dbReference type="RuleBase" id="RU369079"/>
    </source>
</evidence>
<dbReference type="Proteomes" id="UP001220395">
    <property type="component" value="Chromosome"/>
</dbReference>
<dbReference type="Pfam" id="PF04290">
    <property type="entry name" value="DctQ"/>
    <property type="match status" value="1"/>
</dbReference>
<feature type="region of interest" description="Disordered" evidence="8">
    <location>
        <begin position="1"/>
        <end position="22"/>
    </location>
</feature>
<proteinExistence type="inferred from homology"/>
<keyword evidence="3" id="KW-1003">Cell membrane</keyword>
<sequence>MLDADALPESSADPSEVDPPPEKAGWLGRAVFFVGSAGLLGATATDALAVLGRHTGFTLLGSIEVVQLAVVLIASAAMVSATLQRAHASVHIFTERMKPATADAFARFASVLCAALFLLAVVGSLIVLADLWAGHERTELLGLPLRWFRLLWIATALTVAGLFIRQIFARRAA</sequence>
<gene>
    <name evidence="10" type="ORF">PQ455_12305</name>
</gene>
<keyword evidence="6 7" id="KW-0472">Membrane</keyword>
<feature type="transmembrane region" description="Helical" evidence="7">
    <location>
        <begin position="104"/>
        <end position="127"/>
    </location>
</feature>
<evidence type="ECO:0000256" key="5">
    <source>
        <dbReference type="ARBA" id="ARBA00022989"/>
    </source>
</evidence>